<dbReference type="AlphaFoldDB" id="A0A561UYI2"/>
<reference evidence="3 4" key="1">
    <citation type="submission" date="2019-06" db="EMBL/GenBank/DDBJ databases">
        <title>Sequencing the genomes of 1000 actinobacteria strains.</title>
        <authorList>
            <person name="Klenk H.-P."/>
        </authorList>
    </citation>
    <scope>NUCLEOTIDE SEQUENCE [LARGE SCALE GENOMIC DNA]</scope>
    <source>
        <strain evidence="3 4">DSM 42059</strain>
    </source>
</reference>
<dbReference type="OrthoDB" id="3208682at2"/>
<evidence type="ECO:0000256" key="1">
    <source>
        <dbReference type="ARBA" id="ARBA00008645"/>
    </source>
</evidence>
<dbReference type="PANTHER" id="PTHR22946">
    <property type="entry name" value="DIENELACTONE HYDROLASE DOMAIN-CONTAINING PROTEIN-RELATED"/>
    <property type="match status" value="1"/>
</dbReference>
<dbReference type="Proteomes" id="UP000318186">
    <property type="component" value="Unassembled WGS sequence"/>
</dbReference>
<accession>A0A561UYI2</accession>
<feature type="domain" description="Dienelactone hydrolase" evidence="2">
    <location>
        <begin position="19"/>
        <end position="235"/>
    </location>
</feature>
<dbReference type="Pfam" id="PF01738">
    <property type="entry name" value="DLH"/>
    <property type="match status" value="1"/>
</dbReference>
<name>A0A561UYI2_9ACTN</name>
<sequence>MTTVETRTVEYPADGLTMTGHLALPAGAGLRPAVLVGPEGTGLNDFQRRRADALAELGYVALAFDINGGRWFTDPEKMLAHVTPLLADPDRMRDIGHAALDVLRAEPRTDPDRIAAVGYGTGGAIALELGRDGVNLRAIGTVNATTTGRPGEAARIRCPVWAGVGSEDPIMPPAQRDAFAAEMQAAGVDWRLVVYGGALHAFHHPPVDQVVLPGVGYHPRHAQRAWRDIVGLLAECLPVTESATASALPSS</sequence>
<dbReference type="SUPFAM" id="SSF53474">
    <property type="entry name" value="alpha/beta-Hydrolases"/>
    <property type="match status" value="1"/>
</dbReference>
<evidence type="ECO:0000313" key="3">
    <source>
        <dbReference type="EMBL" id="TWG04397.1"/>
    </source>
</evidence>
<organism evidence="3 4">
    <name type="scientific">Streptomyces brevispora</name>
    <dbReference type="NCBI Taxonomy" id="887462"/>
    <lineage>
        <taxon>Bacteria</taxon>
        <taxon>Bacillati</taxon>
        <taxon>Actinomycetota</taxon>
        <taxon>Actinomycetes</taxon>
        <taxon>Kitasatosporales</taxon>
        <taxon>Streptomycetaceae</taxon>
        <taxon>Streptomyces</taxon>
    </lineage>
</organism>
<dbReference type="InterPro" id="IPR002925">
    <property type="entry name" value="Dienelactn_hydro"/>
</dbReference>
<evidence type="ECO:0000313" key="4">
    <source>
        <dbReference type="Proteomes" id="UP000318186"/>
    </source>
</evidence>
<comment type="caution">
    <text evidence="3">The sequence shown here is derived from an EMBL/GenBank/DDBJ whole genome shotgun (WGS) entry which is preliminary data.</text>
</comment>
<dbReference type="InterPro" id="IPR050261">
    <property type="entry name" value="FrsA_esterase"/>
</dbReference>
<gene>
    <name evidence="3" type="ORF">FHX80_112844</name>
</gene>
<dbReference type="Gene3D" id="3.40.50.1820">
    <property type="entry name" value="alpha/beta hydrolase"/>
    <property type="match status" value="1"/>
</dbReference>
<dbReference type="PANTHER" id="PTHR22946:SF0">
    <property type="entry name" value="DIENELACTONE HYDROLASE DOMAIN-CONTAINING PROTEIN"/>
    <property type="match status" value="1"/>
</dbReference>
<evidence type="ECO:0000259" key="2">
    <source>
        <dbReference type="Pfam" id="PF01738"/>
    </source>
</evidence>
<comment type="similarity">
    <text evidence="1">Belongs to the AB hydrolase superfamily.</text>
</comment>
<protein>
    <submittedName>
        <fullName evidence="3">Dienelactone hydrolase</fullName>
    </submittedName>
</protein>
<dbReference type="RefSeq" id="WP_145764544.1">
    <property type="nucleotide sequence ID" value="NZ_VIWW01000001.1"/>
</dbReference>
<dbReference type="GO" id="GO:0016787">
    <property type="term" value="F:hydrolase activity"/>
    <property type="evidence" value="ECO:0007669"/>
    <property type="project" value="UniProtKB-KW"/>
</dbReference>
<dbReference type="EMBL" id="VIWW01000001">
    <property type="protein sequence ID" value="TWG04397.1"/>
    <property type="molecule type" value="Genomic_DNA"/>
</dbReference>
<keyword evidence="3" id="KW-0378">Hydrolase</keyword>
<proteinExistence type="inferred from homology"/>
<dbReference type="InterPro" id="IPR029058">
    <property type="entry name" value="AB_hydrolase_fold"/>
</dbReference>